<feature type="non-terminal residue" evidence="1">
    <location>
        <position position="288"/>
    </location>
</feature>
<reference evidence="1 2" key="1">
    <citation type="journal article" date="2018" name="New Phytol.">
        <title>Phylogenomics of Endogonaceae and evolution of mycorrhizas within Mucoromycota.</title>
        <authorList>
            <person name="Chang Y."/>
            <person name="Desiro A."/>
            <person name="Na H."/>
            <person name="Sandor L."/>
            <person name="Lipzen A."/>
            <person name="Clum A."/>
            <person name="Barry K."/>
            <person name="Grigoriev I.V."/>
            <person name="Martin F.M."/>
            <person name="Stajich J.E."/>
            <person name="Smith M.E."/>
            <person name="Bonito G."/>
            <person name="Spatafora J.W."/>
        </authorList>
    </citation>
    <scope>NUCLEOTIDE SEQUENCE [LARGE SCALE GENOMIC DNA]</scope>
    <source>
        <strain evidence="1 2">AD002</strain>
    </source>
</reference>
<protein>
    <recommendedName>
        <fullName evidence="3">Chromosomal replication initiator protein DnaA domain-containing protein</fullName>
    </recommendedName>
</protein>
<keyword evidence="2" id="KW-1185">Reference proteome</keyword>
<accession>A0A433Q4L5</accession>
<sequence>VHPSALSFFSFSHHTLARCCLTRHCPRYPSNYLLSFSIIFIEDENRSKKRHKDDLPPEITASQNLFLKIKDEAPVNAEEYSNPTNILRLPFPFPGFEKPTDRFAINDGSFEYMGREEFAQVLREIENLKGRVGYIKLFIFGSIGYGKSHILAAMVCLLLQQGKRVVFLPDCRPMAMFFSEYLKSALLLTFADSVYYQKKIYNCMSVNDIVSFSLELAKEQIHLYFIVDQFNALDNDENDNERITNEDKSVKGDLGRIAYNHFYIMSASANCKSALHVEQKQMNERKVS</sequence>
<evidence type="ECO:0000313" key="1">
    <source>
        <dbReference type="EMBL" id="RUS24678.1"/>
    </source>
</evidence>
<name>A0A433Q4L5_9FUNG</name>
<dbReference type="EMBL" id="RBNJ01015283">
    <property type="protein sequence ID" value="RUS24678.1"/>
    <property type="molecule type" value="Genomic_DNA"/>
</dbReference>
<dbReference type="Proteomes" id="UP000274822">
    <property type="component" value="Unassembled WGS sequence"/>
</dbReference>
<dbReference type="Gene3D" id="3.40.50.300">
    <property type="entry name" value="P-loop containing nucleotide triphosphate hydrolases"/>
    <property type="match status" value="1"/>
</dbReference>
<proteinExistence type="predicted"/>
<evidence type="ECO:0008006" key="3">
    <source>
        <dbReference type="Google" id="ProtNLM"/>
    </source>
</evidence>
<organism evidence="1 2">
    <name type="scientific">Jimgerdemannia flammicorona</name>
    <dbReference type="NCBI Taxonomy" id="994334"/>
    <lineage>
        <taxon>Eukaryota</taxon>
        <taxon>Fungi</taxon>
        <taxon>Fungi incertae sedis</taxon>
        <taxon>Mucoromycota</taxon>
        <taxon>Mucoromycotina</taxon>
        <taxon>Endogonomycetes</taxon>
        <taxon>Endogonales</taxon>
        <taxon>Endogonaceae</taxon>
        <taxon>Jimgerdemannia</taxon>
    </lineage>
</organism>
<dbReference type="AlphaFoldDB" id="A0A433Q4L5"/>
<dbReference type="SUPFAM" id="SSF52540">
    <property type="entry name" value="P-loop containing nucleoside triphosphate hydrolases"/>
    <property type="match status" value="1"/>
</dbReference>
<evidence type="ECO:0000313" key="2">
    <source>
        <dbReference type="Proteomes" id="UP000274822"/>
    </source>
</evidence>
<gene>
    <name evidence="1" type="ORF">BC938DRAFT_473241</name>
</gene>
<comment type="caution">
    <text evidence="1">The sequence shown here is derived from an EMBL/GenBank/DDBJ whole genome shotgun (WGS) entry which is preliminary data.</text>
</comment>
<feature type="non-terminal residue" evidence="1">
    <location>
        <position position="1"/>
    </location>
</feature>
<dbReference type="InterPro" id="IPR027417">
    <property type="entry name" value="P-loop_NTPase"/>
</dbReference>